<feature type="compositionally biased region" description="Basic and acidic residues" evidence="6">
    <location>
        <begin position="57"/>
        <end position="70"/>
    </location>
</feature>
<feature type="compositionally biased region" description="Acidic residues" evidence="6">
    <location>
        <begin position="39"/>
        <end position="56"/>
    </location>
</feature>
<proteinExistence type="predicted"/>
<organism evidence="7 8">
    <name type="scientific">Fomitopsis schrenkii</name>
    <name type="common">Brown rot fungus</name>
    <dbReference type="NCBI Taxonomy" id="2126942"/>
    <lineage>
        <taxon>Eukaryota</taxon>
        <taxon>Fungi</taxon>
        <taxon>Dikarya</taxon>
        <taxon>Basidiomycota</taxon>
        <taxon>Agaricomycotina</taxon>
        <taxon>Agaricomycetes</taxon>
        <taxon>Polyporales</taxon>
        <taxon>Fomitopsis</taxon>
    </lineage>
</organism>
<dbReference type="GO" id="GO:0010468">
    <property type="term" value="P:regulation of gene expression"/>
    <property type="evidence" value="ECO:0007669"/>
    <property type="project" value="UniProtKB-ARBA"/>
</dbReference>
<feature type="compositionally biased region" description="Polar residues" evidence="6">
    <location>
        <begin position="1180"/>
        <end position="1197"/>
    </location>
</feature>
<feature type="compositionally biased region" description="Basic residues" evidence="6">
    <location>
        <begin position="353"/>
        <end position="368"/>
    </location>
</feature>
<feature type="region of interest" description="Disordered" evidence="6">
    <location>
        <begin position="1"/>
        <end position="398"/>
    </location>
</feature>
<name>S8EFI0_FOMSC</name>
<dbReference type="Pfam" id="PF08598">
    <property type="entry name" value="Sds3"/>
    <property type="match status" value="1"/>
</dbReference>
<dbReference type="Proteomes" id="UP000015241">
    <property type="component" value="Unassembled WGS sequence"/>
</dbReference>
<evidence type="ECO:0000313" key="7">
    <source>
        <dbReference type="EMBL" id="EPT01974.1"/>
    </source>
</evidence>
<dbReference type="eggNOG" id="KOG1808">
    <property type="taxonomic scope" value="Eukaryota"/>
</dbReference>
<dbReference type="HOGENOM" id="CLU_007255_0_0_1"/>
<dbReference type="InterPro" id="IPR013907">
    <property type="entry name" value="Sds3"/>
</dbReference>
<evidence type="ECO:0000256" key="4">
    <source>
        <dbReference type="ARBA" id="ARBA00023163"/>
    </source>
</evidence>
<dbReference type="GO" id="GO:0005654">
    <property type="term" value="C:nucleoplasm"/>
    <property type="evidence" value="ECO:0007669"/>
    <property type="project" value="UniProtKB-ARBA"/>
</dbReference>
<feature type="compositionally biased region" description="Polar residues" evidence="6">
    <location>
        <begin position="1019"/>
        <end position="1034"/>
    </location>
</feature>
<dbReference type="PANTHER" id="PTHR21964">
    <property type="entry name" value="BREAST CANCER METASTASIS-SUPPRESSOR 1"/>
    <property type="match status" value="1"/>
</dbReference>
<reference evidence="7 8" key="1">
    <citation type="journal article" date="2012" name="Science">
        <title>The Paleozoic origin of enzymatic lignin decomposition reconstructed from 31 fungal genomes.</title>
        <authorList>
            <person name="Floudas D."/>
            <person name="Binder M."/>
            <person name="Riley R."/>
            <person name="Barry K."/>
            <person name="Blanchette R.A."/>
            <person name="Henrissat B."/>
            <person name="Martinez A.T."/>
            <person name="Otillar R."/>
            <person name="Spatafora J.W."/>
            <person name="Yadav J.S."/>
            <person name="Aerts A."/>
            <person name="Benoit I."/>
            <person name="Boyd A."/>
            <person name="Carlson A."/>
            <person name="Copeland A."/>
            <person name="Coutinho P.M."/>
            <person name="de Vries R.P."/>
            <person name="Ferreira P."/>
            <person name="Findley K."/>
            <person name="Foster B."/>
            <person name="Gaskell J."/>
            <person name="Glotzer D."/>
            <person name="Gorecki P."/>
            <person name="Heitman J."/>
            <person name="Hesse C."/>
            <person name="Hori C."/>
            <person name="Igarashi K."/>
            <person name="Jurgens J.A."/>
            <person name="Kallen N."/>
            <person name="Kersten P."/>
            <person name="Kohler A."/>
            <person name="Kuees U."/>
            <person name="Kumar T.K.A."/>
            <person name="Kuo A."/>
            <person name="LaButti K."/>
            <person name="Larrondo L.F."/>
            <person name="Lindquist E."/>
            <person name="Ling A."/>
            <person name="Lombard V."/>
            <person name="Lucas S."/>
            <person name="Lundell T."/>
            <person name="Martin R."/>
            <person name="McLaughlin D.J."/>
            <person name="Morgenstern I."/>
            <person name="Morin E."/>
            <person name="Murat C."/>
            <person name="Nagy L.G."/>
            <person name="Nolan M."/>
            <person name="Ohm R.A."/>
            <person name="Patyshakuliyeva A."/>
            <person name="Rokas A."/>
            <person name="Ruiz-Duenas F.J."/>
            <person name="Sabat G."/>
            <person name="Salamov A."/>
            <person name="Samejima M."/>
            <person name="Schmutz J."/>
            <person name="Slot J.C."/>
            <person name="St John F."/>
            <person name="Stenlid J."/>
            <person name="Sun H."/>
            <person name="Sun S."/>
            <person name="Syed K."/>
            <person name="Tsang A."/>
            <person name="Wiebenga A."/>
            <person name="Young D."/>
            <person name="Pisabarro A."/>
            <person name="Eastwood D.C."/>
            <person name="Martin F."/>
            <person name="Cullen D."/>
            <person name="Grigoriev I.V."/>
            <person name="Hibbett D.S."/>
        </authorList>
    </citation>
    <scope>NUCLEOTIDE SEQUENCE</scope>
    <source>
        <strain evidence="8">FP-58527</strain>
    </source>
</reference>
<feature type="compositionally biased region" description="Low complexity" evidence="6">
    <location>
        <begin position="1082"/>
        <end position="1111"/>
    </location>
</feature>
<feature type="region of interest" description="Disordered" evidence="6">
    <location>
        <begin position="654"/>
        <end position="719"/>
    </location>
</feature>
<evidence type="ECO:0000256" key="3">
    <source>
        <dbReference type="ARBA" id="ARBA00023015"/>
    </source>
</evidence>
<feature type="compositionally biased region" description="Low complexity" evidence="6">
    <location>
        <begin position="270"/>
        <end position="279"/>
    </location>
</feature>
<keyword evidence="2" id="KW-0678">Repressor</keyword>
<evidence type="ECO:0000256" key="2">
    <source>
        <dbReference type="ARBA" id="ARBA00022491"/>
    </source>
</evidence>
<protein>
    <recommendedName>
        <fullName evidence="9">Sds3-like-domain-containing protein</fullName>
    </recommendedName>
</protein>
<dbReference type="OrthoDB" id="20886at2759"/>
<feature type="region of interest" description="Disordered" evidence="6">
    <location>
        <begin position="752"/>
        <end position="831"/>
    </location>
</feature>
<feature type="region of interest" description="Disordered" evidence="6">
    <location>
        <begin position="872"/>
        <end position="1229"/>
    </location>
</feature>
<feature type="compositionally biased region" description="Basic and acidic residues" evidence="6">
    <location>
        <begin position="338"/>
        <end position="351"/>
    </location>
</feature>
<comment type="subcellular location">
    <subcellularLocation>
        <location evidence="1">Nucleus</location>
    </subcellularLocation>
</comment>
<dbReference type="SMART" id="SM01401">
    <property type="entry name" value="Sds3"/>
    <property type="match status" value="1"/>
</dbReference>
<feature type="compositionally biased region" description="Basic and acidic residues" evidence="6">
    <location>
        <begin position="93"/>
        <end position="105"/>
    </location>
</feature>
<evidence type="ECO:0000256" key="6">
    <source>
        <dbReference type="SAM" id="MobiDB-lite"/>
    </source>
</evidence>
<accession>S8EFI0</accession>
<dbReference type="InParanoid" id="S8EFI0"/>
<keyword evidence="3" id="KW-0805">Transcription regulation</keyword>
<dbReference type="EMBL" id="KE504138">
    <property type="protein sequence ID" value="EPT01974.1"/>
    <property type="molecule type" value="Genomic_DNA"/>
</dbReference>
<gene>
    <name evidence="7" type="ORF">FOMPIDRAFT_1029523</name>
</gene>
<sequence length="1229" mass="132611">MSRVTTAEIRSNVTRSPSPSPPPPVAPKRRRFSSGSVDADSDSGSELSELTEEEQEENSKAEVRNSSRPRDSKRKRSNLLPPPMWDWAYKTNKKSEKGDWRTRLVEEEEEEEQSGPAKAMEEEEDDEHERGDDVEPVAPQEIESDGEDERDDDDDEPPAHASDAEALELPADDQLENEDATDDEDIDEDDGEPDVAVSAPTSRAASQKGGVVGSPELTDDENAEDEEEAGDDPAEDDPPLAESDADDEAGVPVVAEPATPLDTAPPVLGDDASPMDIDPIIPPPPLAAPIPHTAAASSIMAGSSVVVPPSRSPSTSSSASGSPSSSRSPTPEAEADVPSDREREPEREVKGSRASRRRKPRARTRKSKGAAGRAREVDGDVDQTLAVGDGDDGDVIDEDSPELEFELESDLQPAHRAEALEVLATIELKFALLRERLYVEKMDDLAWEEALVAEGTHPELLHLNDELSKRRDKRLELASRRRDFEVLNVTKRRKLDEDGVWSWWKADRDDLQTEMISETNRKRRKLDRERRALERPQPERRIPGPRQEIRAPPTLREIVKSYPFGIVSSGNALRSTDMTGPLTYPRLTPLPGDDIRRDLEFLFQHRRGVGGFDPHRQMVNPALGAPVPQQYDYPMNMPMVNGPGPGNRFVPGPGFQHPHYPEMQPPLGMQPFQPQAQRPAHRPSAVPGSLPNLHPSQAIDQDMGPHRPGSGPSQPHMHMQQFGGMAAMNGPGGLMRARSISPVPVQTVPNRMVPSPAPPGFSQSKPNGWVSGGPPGPSMLGPGGKEPRRPGSGPSAHEAELERERFVEGQKAREKMERERDVGREREQERGYPVQMIPPRHQHTHPHIHAPLGQPPHVHVVQHHHRIPHHHHVVHHHHPPQTNGPGGPAQGPPMSALPAGMGPGPSSMNSPRPPREVEPRHIHPSASMEDMAAGPSRQLLPSPLDAPRDRARPIGPAPSGPHDRLMTPFAMGPSQGMQSSYPGSPHNALPPPTAPPSVGGSRRGSFTANEEPSLPRPASSASTGRPSHSQNSGHRLSMSRRPQTPPPPPSRPSAWGSPTHGSGRPIDYAPRSPPRTNGGHAPHMSPSGMGSGFPGPMHSPTRTGQPPAGMQLPPPPSLSSSARSPPQGAEGTHVLKNGSPNSKPFGRPPSPGAPLKTLPGSARSIGLPNPETVGMGGLRTSPTGSLFPPSSQTSSNQPLPPPRIPNGSIPDMHPSAGPIAPKVVPVDGS</sequence>
<feature type="compositionally biased region" description="Acidic residues" evidence="6">
    <location>
        <begin position="142"/>
        <end position="156"/>
    </location>
</feature>
<dbReference type="AlphaFoldDB" id="S8EFI0"/>
<feature type="compositionally biased region" description="Basic and acidic residues" evidence="6">
    <location>
        <begin position="526"/>
        <end position="542"/>
    </location>
</feature>
<feature type="compositionally biased region" description="Acidic residues" evidence="6">
    <location>
        <begin position="217"/>
        <end position="249"/>
    </location>
</feature>
<keyword evidence="5" id="KW-0539">Nucleus</keyword>
<evidence type="ECO:0000313" key="8">
    <source>
        <dbReference type="Proteomes" id="UP000015241"/>
    </source>
</evidence>
<feature type="compositionally biased region" description="Acidic residues" evidence="6">
    <location>
        <begin position="170"/>
        <end position="193"/>
    </location>
</feature>
<keyword evidence="4" id="KW-0804">Transcription</keyword>
<keyword evidence="8" id="KW-1185">Reference proteome</keyword>
<evidence type="ECO:0008006" key="9">
    <source>
        <dbReference type="Google" id="ProtNLM"/>
    </source>
</evidence>
<feature type="compositionally biased region" description="Low complexity" evidence="6">
    <location>
        <begin position="289"/>
        <end position="331"/>
    </location>
</feature>
<feature type="compositionally biased region" description="Acidic residues" evidence="6">
    <location>
        <begin position="389"/>
        <end position="398"/>
    </location>
</feature>
<evidence type="ECO:0000256" key="5">
    <source>
        <dbReference type="ARBA" id="ARBA00023242"/>
    </source>
</evidence>
<feature type="compositionally biased region" description="Basic and acidic residues" evidence="6">
    <location>
        <begin position="797"/>
        <end position="830"/>
    </location>
</feature>
<evidence type="ECO:0000256" key="1">
    <source>
        <dbReference type="ARBA" id="ARBA00004123"/>
    </source>
</evidence>
<feature type="compositionally biased region" description="Polar residues" evidence="6">
    <location>
        <begin position="1"/>
        <end position="15"/>
    </location>
</feature>
<feature type="region of interest" description="Disordered" evidence="6">
    <location>
        <begin position="520"/>
        <end position="547"/>
    </location>
</feature>